<keyword evidence="7" id="KW-0418">Kinase</keyword>
<keyword evidence="9" id="KW-0902">Two-component regulatory system</keyword>
<evidence type="ECO:0000259" key="13">
    <source>
        <dbReference type="PROSITE" id="PS50125"/>
    </source>
</evidence>
<evidence type="ECO:0000313" key="14">
    <source>
        <dbReference type="EMBL" id="RQH34179.1"/>
    </source>
</evidence>
<dbReference type="PANTHER" id="PTHR43081:SF1">
    <property type="entry name" value="ADENYLATE CYCLASE, TERMINAL-DIFFERENTIATION SPECIFIC"/>
    <property type="match status" value="1"/>
</dbReference>
<dbReference type="Gene3D" id="3.30.70.1230">
    <property type="entry name" value="Nucleotide cyclase"/>
    <property type="match status" value="1"/>
</dbReference>
<dbReference type="GO" id="GO:0004673">
    <property type="term" value="F:protein histidine kinase activity"/>
    <property type="evidence" value="ECO:0007669"/>
    <property type="project" value="UniProtKB-EC"/>
</dbReference>
<feature type="modified residue" description="4-aspartylphosphate" evidence="10">
    <location>
        <position position="56"/>
    </location>
</feature>
<evidence type="ECO:0000256" key="10">
    <source>
        <dbReference type="PROSITE-ProRule" id="PRU00169"/>
    </source>
</evidence>
<keyword evidence="6" id="KW-0547">Nucleotide-binding</keyword>
<dbReference type="GO" id="GO:0004016">
    <property type="term" value="F:adenylate cyclase activity"/>
    <property type="evidence" value="ECO:0007669"/>
    <property type="project" value="UniProtKB-ARBA"/>
</dbReference>
<dbReference type="InterPro" id="IPR029787">
    <property type="entry name" value="Nucleotide_cyclase"/>
</dbReference>
<keyword evidence="4 10" id="KW-0597">Phosphoprotein</keyword>
<comment type="caution">
    <text evidence="14">The sequence shown here is derived from an EMBL/GenBank/DDBJ whole genome shotgun (WGS) entry which is preliminary data.</text>
</comment>
<dbReference type="Proteomes" id="UP000269154">
    <property type="component" value="Unassembled WGS sequence"/>
</dbReference>
<feature type="domain" description="Guanylate cyclase" evidence="13">
    <location>
        <begin position="194"/>
        <end position="324"/>
    </location>
</feature>
<evidence type="ECO:0000256" key="9">
    <source>
        <dbReference type="ARBA" id="ARBA00023012"/>
    </source>
</evidence>
<feature type="region of interest" description="Disordered" evidence="11">
    <location>
        <begin position="471"/>
        <end position="491"/>
    </location>
</feature>
<evidence type="ECO:0000256" key="2">
    <source>
        <dbReference type="ARBA" id="ARBA00005381"/>
    </source>
</evidence>
<protein>
    <recommendedName>
        <fullName evidence="3">histidine kinase</fullName>
        <ecNumber evidence="3">2.7.13.3</ecNumber>
    </recommendedName>
</protein>
<dbReference type="OrthoDB" id="337251at2"/>
<dbReference type="GO" id="GO:0006171">
    <property type="term" value="P:cAMP biosynthetic process"/>
    <property type="evidence" value="ECO:0007669"/>
    <property type="project" value="TreeGrafter"/>
</dbReference>
<dbReference type="GO" id="GO:0000160">
    <property type="term" value="P:phosphorelay signal transduction system"/>
    <property type="evidence" value="ECO:0007669"/>
    <property type="project" value="UniProtKB-KW"/>
</dbReference>
<dbReference type="PROSITE" id="PS50110">
    <property type="entry name" value="RESPONSE_REGULATORY"/>
    <property type="match status" value="1"/>
</dbReference>
<dbReference type="PROSITE" id="PS50125">
    <property type="entry name" value="GUANYLATE_CYCLASE_2"/>
    <property type="match status" value="1"/>
</dbReference>
<dbReference type="PANTHER" id="PTHR43081">
    <property type="entry name" value="ADENYLATE CYCLASE, TERMINAL-DIFFERENTIATION SPECIFIC-RELATED"/>
    <property type="match status" value="1"/>
</dbReference>
<dbReference type="InterPro" id="IPR001054">
    <property type="entry name" value="A/G_cyclase"/>
</dbReference>
<evidence type="ECO:0000259" key="12">
    <source>
        <dbReference type="PROSITE" id="PS50110"/>
    </source>
</evidence>
<evidence type="ECO:0000256" key="6">
    <source>
        <dbReference type="ARBA" id="ARBA00022741"/>
    </source>
</evidence>
<dbReference type="InterPro" id="IPR011006">
    <property type="entry name" value="CheY-like_superfamily"/>
</dbReference>
<evidence type="ECO:0000256" key="8">
    <source>
        <dbReference type="ARBA" id="ARBA00022840"/>
    </source>
</evidence>
<dbReference type="InterPro" id="IPR001789">
    <property type="entry name" value="Sig_transdc_resp-reg_receiver"/>
</dbReference>
<name>A0A3N6Q2M2_9CYAN</name>
<dbReference type="GO" id="GO:0005524">
    <property type="term" value="F:ATP binding"/>
    <property type="evidence" value="ECO:0007669"/>
    <property type="project" value="UniProtKB-KW"/>
</dbReference>
<reference evidence="14 15" key="1">
    <citation type="journal article" date="2018" name="ACS Chem. Biol.">
        <title>Ketoreductase domain dysfunction expands chemodiversity: malyngamide biosynthesis in the cyanobacterium Okeania hirsuta.</title>
        <authorList>
            <person name="Moss N.A."/>
            <person name="Leao T."/>
            <person name="Rankin M."/>
            <person name="McCullough T.M."/>
            <person name="Qu P."/>
            <person name="Korobeynikov A."/>
            <person name="Smith J.L."/>
            <person name="Gerwick L."/>
            <person name="Gerwick W.H."/>
        </authorList>
    </citation>
    <scope>NUCLEOTIDE SEQUENCE [LARGE SCALE GENOMIC DNA]</scope>
    <source>
        <strain evidence="14 15">PAB10Feb10-1</strain>
    </source>
</reference>
<proteinExistence type="inferred from homology"/>
<dbReference type="Pfam" id="PF00211">
    <property type="entry name" value="Guanylate_cyc"/>
    <property type="match status" value="1"/>
</dbReference>
<dbReference type="RefSeq" id="WP_124143377.1">
    <property type="nucleotide sequence ID" value="NZ_CAWOKI010000335.1"/>
</dbReference>
<organism evidence="14 15">
    <name type="scientific">Okeania hirsuta</name>
    <dbReference type="NCBI Taxonomy" id="1458930"/>
    <lineage>
        <taxon>Bacteria</taxon>
        <taxon>Bacillati</taxon>
        <taxon>Cyanobacteriota</taxon>
        <taxon>Cyanophyceae</taxon>
        <taxon>Oscillatoriophycideae</taxon>
        <taxon>Oscillatoriales</taxon>
        <taxon>Microcoleaceae</taxon>
        <taxon>Okeania</taxon>
    </lineage>
</organism>
<evidence type="ECO:0000313" key="15">
    <source>
        <dbReference type="Proteomes" id="UP000269154"/>
    </source>
</evidence>
<dbReference type="EC" id="2.7.13.3" evidence="3"/>
<dbReference type="AlphaFoldDB" id="A0A3N6Q2M2"/>
<keyword evidence="15" id="KW-1185">Reference proteome</keyword>
<sequence length="491" mass="55599">MSNKQSSILVVDDEPDNVILLEELLTSEGYITVSANGGKEALEVASNSHPDLILLDVMMPEIDGFEVCNRLRQNPQLKTIPIIFLTALDDENSKLKGLELMGDDYITKPFNSRLLLAKVANILQLNQIRSQANKYQNTQQTDRQSNLQLLAAEKINQHLSEKFRLFVPEQFLSRIAPQGLDSIQLGDVAEEELTVLFCDIRGFTAIAESQNARDTFKWLNSFFQQMSVCISANQGFIDKFLGDAIMAVFDKHKCHSLDALKAAVMMQGNLKEFNANYKKYNLTEPVKIGIGIHTGMGVIGTLGSEKRMDSTVIGDVVNTASRLESLTKTYCCSIIVSEPVISEIEKCKNCCQAQEYIEDKFRIINQVEYSDTQLQNNNLFSEQIYYRWIDKVVLRGKQKAINIYELLGTENSIIEAEKISNLSIFKKGIKGWQVGKFAAALEYFQQVKRQNSTDTIASLYVERCREKLGKKEGRRKKEEGRERKVIEPEKT</sequence>
<dbReference type="SUPFAM" id="SSF52172">
    <property type="entry name" value="CheY-like"/>
    <property type="match status" value="1"/>
</dbReference>
<dbReference type="CDD" id="cd17538">
    <property type="entry name" value="REC_D1_PleD-like"/>
    <property type="match status" value="1"/>
</dbReference>
<comment type="similarity">
    <text evidence="2">Belongs to the adenylyl cyclase class-3 family.</text>
</comment>
<evidence type="ECO:0000256" key="3">
    <source>
        <dbReference type="ARBA" id="ARBA00012438"/>
    </source>
</evidence>
<keyword evidence="8" id="KW-0067">ATP-binding</keyword>
<evidence type="ECO:0000256" key="5">
    <source>
        <dbReference type="ARBA" id="ARBA00022679"/>
    </source>
</evidence>
<dbReference type="Pfam" id="PF00072">
    <property type="entry name" value="Response_reg"/>
    <property type="match status" value="1"/>
</dbReference>
<dbReference type="Gene3D" id="3.40.50.2300">
    <property type="match status" value="1"/>
</dbReference>
<dbReference type="SMART" id="SM00448">
    <property type="entry name" value="REC"/>
    <property type="match status" value="1"/>
</dbReference>
<feature type="domain" description="Response regulatory" evidence="12">
    <location>
        <begin position="7"/>
        <end position="123"/>
    </location>
</feature>
<accession>A0A3N6Q2M2</accession>
<keyword evidence="5" id="KW-0808">Transferase</keyword>
<dbReference type="SUPFAM" id="SSF55073">
    <property type="entry name" value="Nucleotide cyclase"/>
    <property type="match status" value="1"/>
</dbReference>
<dbReference type="InterPro" id="IPR050697">
    <property type="entry name" value="Adenylyl/Guanylyl_Cyclase_3/4"/>
</dbReference>
<gene>
    <name evidence="14" type="ORF">D5R40_21045</name>
</gene>
<dbReference type="EMBL" id="RCBY01000138">
    <property type="protein sequence ID" value="RQH34179.1"/>
    <property type="molecule type" value="Genomic_DNA"/>
</dbReference>
<evidence type="ECO:0000256" key="7">
    <source>
        <dbReference type="ARBA" id="ARBA00022777"/>
    </source>
</evidence>
<dbReference type="SMART" id="SM00044">
    <property type="entry name" value="CYCc"/>
    <property type="match status" value="1"/>
</dbReference>
<comment type="catalytic activity">
    <reaction evidence="1">
        <text>ATP + protein L-histidine = ADP + protein N-phospho-L-histidine.</text>
        <dbReference type="EC" id="2.7.13.3"/>
    </reaction>
</comment>
<evidence type="ECO:0000256" key="4">
    <source>
        <dbReference type="ARBA" id="ARBA00022553"/>
    </source>
</evidence>
<dbReference type="CDD" id="cd07302">
    <property type="entry name" value="CHD"/>
    <property type="match status" value="1"/>
</dbReference>
<evidence type="ECO:0000256" key="11">
    <source>
        <dbReference type="SAM" id="MobiDB-lite"/>
    </source>
</evidence>
<evidence type="ECO:0000256" key="1">
    <source>
        <dbReference type="ARBA" id="ARBA00000085"/>
    </source>
</evidence>
<dbReference type="FunFam" id="3.40.50.2300:FF:000121">
    <property type="entry name" value="Sensor histidine kinase RcsC"/>
    <property type="match status" value="1"/>
</dbReference>